<keyword evidence="6 7" id="KW-0472">Membrane</keyword>
<evidence type="ECO:0000256" key="2">
    <source>
        <dbReference type="ARBA" id="ARBA00022448"/>
    </source>
</evidence>
<evidence type="ECO:0000256" key="1">
    <source>
        <dbReference type="ARBA" id="ARBA00004651"/>
    </source>
</evidence>
<dbReference type="InterPro" id="IPR036259">
    <property type="entry name" value="MFS_trans_sf"/>
</dbReference>
<dbReference type="GO" id="GO:0022857">
    <property type="term" value="F:transmembrane transporter activity"/>
    <property type="evidence" value="ECO:0007669"/>
    <property type="project" value="InterPro"/>
</dbReference>
<dbReference type="Gene3D" id="1.20.1250.20">
    <property type="entry name" value="MFS general substrate transporter like domains"/>
    <property type="match status" value="1"/>
</dbReference>
<comment type="caution">
    <text evidence="9">The sequence shown here is derived from an EMBL/GenBank/DDBJ whole genome shotgun (WGS) entry which is preliminary data.</text>
</comment>
<evidence type="ECO:0000256" key="6">
    <source>
        <dbReference type="ARBA" id="ARBA00023136"/>
    </source>
</evidence>
<feature type="transmembrane region" description="Helical" evidence="7">
    <location>
        <begin position="76"/>
        <end position="94"/>
    </location>
</feature>
<feature type="transmembrane region" description="Helical" evidence="7">
    <location>
        <begin position="211"/>
        <end position="228"/>
    </location>
</feature>
<keyword evidence="3" id="KW-1003">Cell membrane</keyword>
<evidence type="ECO:0000256" key="5">
    <source>
        <dbReference type="ARBA" id="ARBA00022989"/>
    </source>
</evidence>
<keyword evidence="2" id="KW-0813">Transport</keyword>
<evidence type="ECO:0000256" key="3">
    <source>
        <dbReference type="ARBA" id="ARBA00022475"/>
    </source>
</evidence>
<evidence type="ECO:0000256" key="4">
    <source>
        <dbReference type="ARBA" id="ARBA00022692"/>
    </source>
</evidence>
<dbReference type="EMBL" id="LXEP01000036">
    <property type="protein sequence ID" value="OAT17705.1"/>
    <property type="molecule type" value="Genomic_DNA"/>
</dbReference>
<protein>
    <recommendedName>
        <fullName evidence="8">Major facilitator superfamily (MFS) profile domain-containing protein</fullName>
    </recommendedName>
</protein>
<dbReference type="InterPro" id="IPR020846">
    <property type="entry name" value="MFS_dom"/>
</dbReference>
<feature type="transmembrane region" description="Helical" evidence="7">
    <location>
        <begin position="368"/>
        <end position="386"/>
    </location>
</feature>
<dbReference type="AlphaFoldDB" id="A0A1B7HQ08"/>
<dbReference type="InterPro" id="IPR011701">
    <property type="entry name" value="MFS"/>
</dbReference>
<accession>A0A1B7HQ08</accession>
<feature type="transmembrane region" description="Helical" evidence="7">
    <location>
        <begin position="133"/>
        <end position="157"/>
    </location>
</feature>
<evidence type="ECO:0000256" key="7">
    <source>
        <dbReference type="SAM" id="Phobius"/>
    </source>
</evidence>
<feature type="transmembrane region" description="Helical" evidence="7">
    <location>
        <begin position="12"/>
        <end position="33"/>
    </location>
</feature>
<name>A0A1B7HQ08_9ENTR</name>
<feature type="transmembrane region" description="Helical" evidence="7">
    <location>
        <begin position="45"/>
        <end position="64"/>
    </location>
</feature>
<dbReference type="PROSITE" id="PS50850">
    <property type="entry name" value="MFS"/>
    <property type="match status" value="1"/>
</dbReference>
<feature type="transmembrane region" description="Helical" evidence="7">
    <location>
        <begin position="163"/>
        <end position="181"/>
    </location>
</feature>
<keyword evidence="4 7" id="KW-0812">Transmembrane</keyword>
<dbReference type="RefSeq" id="WP_064518377.1">
    <property type="nucleotide sequence ID" value="NZ_LXEP01000036.1"/>
</dbReference>
<organism evidence="9 10">
    <name type="scientific">Buttiauxella gaviniae ATCC 51604</name>
    <dbReference type="NCBI Taxonomy" id="1354253"/>
    <lineage>
        <taxon>Bacteria</taxon>
        <taxon>Pseudomonadati</taxon>
        <taxon>Pseudomonadota</taxon>
        <taxon>Gammaproteobacteria</taxon>
        <taxon>Enterobacterales</taxon>
        <taxon>Enterobacteriaceae</taxon>
        <taxon>Buttiauxella</taxon>
    </lineage>
</organism>
<feature type="transmembrane region" description="Helical" evidence="7">
    <location>
        <begin position="301"/>
        <end position="326"/>
    </location>
</feature>
<feature type="domain" description="Major facilitator superfamily (MFS) profile" evidence="8">
    <location>
        <begin position="1"/>
        <end position="390"/>
    </location>
</feature>
<evidence type="ECO:0000313" key="9">
    <source>
        <dbReference type="EMBL" id="OAT17705.1"/>
    </source>
</evidence>
<feature type="transmembrane region" description="Helical" evidence="7">
    <location>
        <begin position="240"/>
        <end position="263"/>
    </location>
</feature>
<feature type="transmembrane region" description="Helical" evidence="7">
    <location>
        <begin position="275"/>
        <end position="295"/>
    </location>
</feature>
<proteinExistence type="predicted"/>
<dbReference type="PANTHER" id="PTHR43414">
    <property type="entry name" value="MULTIDRUG RESISTANCE PROTEIN MDTG"/>
    <property type="match status" value="1"/>
</dbReference>
<comment type="subcellular location">
    <subcellularLocation>
        <location evidence="1">Cell membrane</location>
        <topology evidence="1">Multi-pass membrane protein</topology>
    </subcellularLocation>
</comment>
<keyword evidence="5 7" id="KW-1133">Transmembrane helix</keyword>
<dbReference type="PATRIC" id="fig|1354253.4.peg.4072"/>
<dbReference type="PANTHER" id="PTHR43414:SF6">
    <property type="entry name" value="MULTIDRUG RESISTANCE PROTEIN MDTG"/>
    <property type="match status" value="1"/>
</dbReference>
<feature type="transmembrane region" description="Helical" evidence="7">
    <location>
        <begin position="100"/>
        <end position="121"/>
    </location>
</feature>
<evidence type="ECO:0000313" key="10">
    <source>
        <dbReference type="Proteomes" id="UP000078504"/>
    </source>
</evidence>
<dbReference type="SUPFAM" id="SSF103473">
    <property type="entry name" value="MFS general substrate transporter"/>
    <property type="match status" value="1"/>
</dbReference>
<sequence length="416" mass="45393">MFRALFSRSEVRLFFTISVLFFICIHSIDAFLAPMLISEGMQPEVVGMIMGASGLATLFIRFPIGILSDVVKSRKIFIQFSLLLPMVTWPIAYLEPTAMTLYLAKAADGFTAATWVLYNILFIRYFDKKDAPAAVALLALAGPLGVFLGNCIGGALIHFFDKNIGYFVSSVSALLALILTFRIKEFHDAARAPTLKACINSAKRQLADSSVWFIGLLATIVILVPFATRDTLTPIYAQQLGAKAGILTLLSNIHLIFYALAIAMCSSVFYKRLGLVKTAVIGIILQVISSIGIPFTSNMYLIYFLQAMAGFSFGMAFAVFMSLSVVNTVEDEQSTRMGLFQTIYSVGMFVGPVAMGLMLQHINLSSGYLMIGALCVIAAFLTPMAARSVEQRQIKAAQKSLPKVSSAQEYANKTSQ</sequence>
<reference evidence="9 10" key="1">
    <citation type="submission" date="2016-04" db="EMBL/GenBank/DDBJ databases">
        <title>ATOL: Assembling a taxonomically balanced genome-scale reconstruction of the evolutionary history of the Enterobacteriaceae.</title>
        <authorList>
            <person name="Plunkett G.III."/>
            <person name="Neeno-Eckwall E.C."/>
            <person name="Glasner J.D."/>
            <person name="Perna N.T."/>
        </authorList>
    </citation>
    <scope>NUCLEOTIDE SEQUENCE [LARGE SCALE GENOMIC DNA]</scope>
    <source>
        <strain evidence="9 10">ATCC 51604</strain>
    </source>
</reference>
<evidence type="ECO:0000259" key="8">
    <source>
        <dbReference type="PROSITE" id="PS50850"/>
    </source>
</evidence>
<dbReference type="Pfam" id="PF07690">
    <property type="entry name" value="MFS_1"/>
    <property type="match status" value="1"/>
</dbReference>
<gene>
    <name evidence="9" type="ORF">M977_03980</name>
</gene>
<dbReference type="GO" id="GO:0005886">
    <property type="term" value="C:plasma membrane"/>
    <property type="evidence" value="ECO:0007669"/>
    <property type="project" value="UniProtKB-SubCell"/>
</dbReference>
<dbReference type="Proteomes" id="UP000078504">
    <property type="component" value="Unassembled WGS sequence"/>
</dbReference>
<feature type="transmembrane region" description="Helical" evidence="7">
    <location>
        <begin position="338"/>
        <end position="362"/>
    </location>
</feature>